<feature type="transmembrane region" description="Helical" evidence="2">
    <location>
        <begin position="70"/>
        <end position="97"/>
    </location>
</feature>
<feature type="transmembrane region" description="Helical" evidence="2">
    <location>
        <begin position="117"/>
        <end position="137"/>
    </location>
</feature>
<proteinExistence type="predicted"/>
<dbReference type="Proteomes" id="UP000198802">
    <property type="component" value="Unassembled WGS sequence"/>
</dbReference>
<dbReference type="AlphaFoldDB" id="A0A0S4QYN8"/>
<name>A0A0S4QYN8_9ACTN</name>
<gene>
    <name evidence="3" type="ORF">Ga0074812_13474</name>
</gene>
<dbReference type="PANTHER" id="PTHR37314">
    <property type="entry name" value="SLR0142 PROTEIN"/>
    <property type="match status" value="1"/>
</dbReference>
<dbReference type="PANTHER" id="PTHR37314:SF4">
    <property type="entry name" value="UPF0700 TRANSMEMBRANE PROTEIN YOAK"/>
    <property type="match status" value="1"/>
</dbReference>
<keyword evidence="2" id="KW-1133">Transmembrane helix</keyword>
<organism evidence="3 4">
    <name type="scientific">Parafrankia irregularis</name>
    <dbReference type="NCBI Taxonomy" id="795642"/>
    <lineage>
        <taxon>Bacteria</taxon>
        <taxon>Bacillati</taxon>
        <taxon>Actinomycetota</taxon>
        <taxon>Actinomycetes</taxon>
        <taxon>Frankiales</taxon>
        <taxon>Frankiaceae</taxon>
        <taxon>Parafrankia</taxon>
    </lineage>
</organism>
<dbReference type="RefSeq" id="WP_242666521.1">
    <property type="nucleotide sequence ID" value="NZ_FAOZ01000034.1"/>
</dbReference>
<feature type="compositionally biased region" description="Basic and acidic residues" evidence="1">
    <location>
        <begin position="1"/>
        <end position="20"/>
    </location>
</feature>
<keyword evidence="4" id="KW-1185">Reference proteome</keyword>
<accession>A0A0S4QYN8</accession>
<evidence type="ECO:0000313" key="3">
    <source>
        <dbReference type="EMBL" id="CUU60044.1"/>
    </source>
</evidence>
<keyword evidence="2" id="KW-0812">Transmembrane</keyword>
<dbReference type="InterPro" id="IPR010699">
    <property type="entry name" value="DUF1275"/>
</dbReference>
<feature type="region of interest" description="Disordered" evidence="1">
    <location>
        <begin position="299"/>
        <end position="323"/>
    </location>
</feature>
<sequence length="323" mass="33242">MRRATDPKHNRPHAPGRDDPTAGESTAAGDSTFVGAHVGGPVHGNGHRRLTGLIRVNPGARPREAGKWRIVALLFTMTALTGLVDSLTFLGLGEVFVANMTGNVVVLGFSLADPRGISGVLSLNALTCFIIGALIGGRIGAWSAHHPRAWLGTVTAVQTALVTAALAVVVVWLHPSLDLAADRGGQLRDEPSTFADYVLVSTLAIAMGLQHATAQRLARPEIPTNVLTTAITMFAIQTRAGGGQGSQGLRQAAGPAVMFASAGAGALGFFRVSPLMPLCCGLALALASLALAVTPPPLARSGARPAPMTSLKRPIDDGATSED</sequence>
<feature type="transmembrane region" description="Helical" evidence="2">
    <location>
        <begin position="149"/>
        <end position="174"/>
    </location>
</feature>
<keyword evidence="2" id="KW-0472">Membrane</keyword>
<protein>
    <submittedName>
        <fullName evidence="3">Uncharacterized membrane protein YoaK, UPF0700 family</fullName>
    </submittedName>
</protein>
<dbReference type="EMBL" id="FAOZ01000034">
    <property type="protein sequence ID" value="CUU60044.1"/>
    <property type="molecule type" value="Genomic_DNA"/>
</dbReference>
<feature type="region of interest" description="Disordered" evidence="1">
    <location>
        <begin position="1"/>
        <end position="30"/>
    </location>
</feature>
<evidence type="ECO:0000256" key="1">
    <source>
        <dbReference type="SAM" id="MobiDB-lite"/>
    </source>
</evidence>
<dbReference type="Pfam" id="PF06912">
    <property type="entry name" value="DUF1275"/>
    <property type="match status" value="1"/>
</dbReference>
<feature type="transmembrane region" description="Helical" evidence="2">
    <location>
        <begin position="252"/>
        <end position="269"/>
    </location>
</feature>
<evidence type="ECO:0000313" key="4">
    <source>
        <dbReference type="Proteomes" id="UP000198802"/>
    </source>
</evidence>
<reference evidence="4" key="1">
    <citation type="submission" date="2015-11" db="EMBL/GenBank/DDBJ databases">
        <authorList>
            <person name="Varghese N."/>
        </authorList>
    </citation>
    <scope>NUCLEOTIDE SEQUENCE [LARGE SCALE GENOMIC DNA]</scope>
    <source>
        <strain evidence="4">DSM 45899</strain>
    </source>
</reference>
<evidence type="ECO:0000256" key="2">
    <source>
        <dbReference type="SAM" id="Phobius"/>
    </source>
</evidence>
<feature type="transmembrane region" description="Helical" evidence="2">
    <location>
        <begin position="275"/>
        <end position="294"/>
    </location>
</feature>